<dbReference type="PANTHER" id="PTHR31683:SF18">
    <property type="entry name" value="PECTATE LYASE 21-RELATED"/>
    <property type="match status" value="1"/>
</dbReference>
<dbReference type="InterPro" id="IPR041253">
    <property type="entry name" value="CBM77"/>
</dbReference>
<feature type="signal peptide" evidence="4">
    <location>
        <begin position="1"/>
        <end position="19"/>
    </location>
</feature>
<gene>
    <name evidence="6" type="ORF">PRRU23_09570</name>
</gene>
<feature type="domain" description="Pectate lyase" evidence="5">
    <location>
        <begin position="241"/>
        <end position="440"/>
    </location>
</feature>
<dbReference type="GO" id="GO:0000272">
    <property type="term" value="P:polysaccharide catabolic process"/>
    <property type="evidence" value="ECO:0007669"/>
    <property type="project" value="UniProtKB-KW"/>
</dbReference>
<organism evidence="6 7">
    <name type="scientific">Segatella bryantii</name>
    <name type="common">Prevotella bryantii</name>
    <dbReference type="NCBI Taxonomy" id="77095"/>
    <lineage>
        <taxon>Bacteria</taxon>
        <taxon>Pseudomonadati</taxon>
        <taxon>Bacteroidota</taxon>
        <taxon>Bacteroidia</taxon>
        <taxon>Bacteroidales</taxon>
        <taxon>Prevotellaceae</taxon>
        <taxon>Segatella</taxon>
    </lineage>
</organism>
<comment type="caution">
    <text evidence="6">The sequence shown here is derived from an EMBL/GenBank/DDBJ whole genome shotgun (WGS) entry which is preliminary data.</text>
</comment>
<dbReference type="InterPro" id="IPR045032">
    <property type="entry name" value="PEL"/>
</dbReference>
<evidence type="ECO:0000259" key="5">
    <source>
        <dbReference type="SMART" id="SM00656"/>
    </source>
</evidence>
<dbReference type="InterPro" id="IPR002022">
    <property type="entry name" value="Pec_lyase"/>
</dbReference>
<dbReference type="RefSeq" id="WP_006282961.1">
    <property type="nucleotide sequence ID" value="NZ_BPTR01000001.1"/>
</dbReference>
<keyword evidence="4" id="KW-0732">Signal</keyword>
<dbReference type="AlphaFoldDB" id="A0AA37HWY7"/>
<evidence type="ECO:0000256" key="2">
    <source>
        <dbReference type="RuleBase" id="RU361173"/>
    </source>
</evidence>
<keyword evidence="2" id="KW-0119">Carbohydrate metabolism</keyword>
<reference evidence="6" key="1">
    <citation type="submission" date="2021-08" db="EMBL/GenBank/DDBJ databases">
        <title>Prevotella lacticifex sp. nov., isolated from rumen of cow.</title>
        <authorList>
            <person name="Shinkai T."/>
            <person name="Ikeyama N."/>
            <person name="Kumagai M."/>
            <person name="Ohmori H."/>
            <person name="Sakamoto M."/>
            <person name="Ohkuma M."/>
            <person name="Mitsumori M."/>
        </authorList>
    </citation>
    <scope>NUCLEOTIDE SEQUENCE</scope>
    <source>
        <strain evidence="6">DSM 11371</strain>
    </source>
</reference>
<proteinExistence type="inferred from homology"/>
<dbReference type="Pfam" id="PF00544">
    <property type="entry name" value="Pectate_lyase_4"/>
    <property type="match status" value="1"/>
</dbReference>
<keyword evidence="2" id="KW-0964">Secreted</keyword>
<feature type="compositionally biased region" description="Polar residues" evidence="3">
    <location>
        <begin position="607"/>
        <end position="619"/>
    </location>
</feature>
<evidence type="ECO:0000256" key="1">
    <source>
        <dbReference type="ARBA" id="ARBA00023239"/>
    </source>
</evidence>
<dbReference type="PANTHER" id="PTHR31683">
    <property type="entry name" value="PECTATE LYASE 18-RELATED"/>
    <property type="match status" value="1"/>
</dbReference>
<comment type="similarity">
    <text evidence="2">Belongs to the polysaccharide lyase 1 family.</text>
</comment>
<feature type="compositionally biased region" description="Low complexity" evidence="3">
    <location>
        <begin position="620"/>
        <end position="633"/>
    </location>
</feature>
<dbReference type="GO" id="GO:0005576">
    <property type="term" value="C:extracellular region"/>
    <property type="evidence" value="ECO:0007669"/>
    <property type="project" value="UniProtKB-SubCell"/>
</dbReference>
<dbReference type="Proteomes" id="UP000887043">
    <property type="component" value="Unassembled WGS sequence"/>
</dbReference>
<comment type="subcellular location">
    <subcellularLocation>
        <location evidence="2">Secreted</location>
    </subcellularLocation>
</comment>
<evidence type="ECO:0000256" key="4">
    <source>
        <dbReference type="SAM" id="SignalP"/>
    </source>
</evidence>
<feature type="region of interest" description="Disordered" evidence="3">
    <location>
        <begin position="607"/>
        <end position="633"/>
    </location>
</feature>
<evidence type="ECO:0000313" key="7">
    <source>
        <dbReference type="Proteomes" id="UP000887043"/>
    </source>
</evidence>
<evidence type="ECO:0000313" key="6">
    <source>
        <dbReference type="EMBL" id="GJG27257.1"/>
    </source>
</evidence>
<dbReference type="SMART" id="SM00656">
    <property type="entry name" value="Amb_all"/>
    <property type="match status" value="1"/>
</dbReference>
<dbReference type="EMBL" id="BPTR01000001">
    <property type="protein sequence ID" value="GJG27257.1"/>
    <property type="molecule type" value="Genomic_DNA"/>
</dbReference>
<keyword evidence="2" id="KW-0624">Polysaccharide degradation</keyword>
<sequence length="751" mass="82224">MKYSYILFSTLLVSQSALSQNEVNITLQNGKIDNFQTANLNSIEFNQDQITVNPINGNTITYDGNVSQIKFKKIAEGNITISEAKGWLESAYAEWAIMKGAESYNVYIKGGNINEYKQIDNELVRQYTDYVRADVVGLQAGDYQLRIVPVINGKEVENKASETDVLTVKGYTRSGFAHLNYSGVGAYKDDGTLKENAVVVYVNANNAKTVTANLSSGTFTGLQSILSALEKGNVTNPVAIRIIGCIKDGQLDSYGSSEEGVQIKGKKANSELNLTIEGIGEDATIKGFGFLVRNSKSVEFRNLGIMRQMDDGISLDTNNSNIWVHHIDVFYGKSGSGDHAKGDGSIDVKSDSKYVTIDNCHFWDSGKSSMCGMKSETGPNYITYHHNWFDHSDSRHARIRTMSVHMWNNYFDGNSKYGVGVTTGSDAFVEANYFRNCKFPMLTSLQGNDVYDGSSSYKLDNATFSNETGGSIKSYGNKIVCTNNTVSYWPYGASTLLTKGKEVTAESLNIDTKTNFDAYEASSRDEKVPDIVKALSGEDTYNNFDTDTSLMYSYTPNAAEDVPSIVTGYYGAGRLNHGDLQYTFSDSEDTSSDVNTSLANLIDNYTGLSANSDQQPSANTQDGDSTSNDQTDQDTNQAITKSLICSFDKTGVPSNPLFTVIGNGSNSKGTATYNGTTYSTCLKMEGSTSIKFTTTKEMELTLVFGDNETASFKLNGTSYTGNTSIYKITISPDSYEIKKKDSRNLFLITLE</sequence>
<dbReference type="GO" id="GO:0030570">
    <property type="term" value="F:pectate lyase activity"/>
    <property type="evidence" value="ECO:0007669"/>
    <property type="project" value="InterPro"/>
</dbReference>
<dbReference type="InterPro" id="IPR011050">
    <property type="entry name" value="Pectin_lyase_fold/virulence"/>
</dbReference>
<keyword evidence="1 2" id="KW-0456">Lyase</keyword>
<dbReference type="SUPFAM" id="SSF51126">
    <property type="entry name" value="Pectin lyase-like"/>
    <property type="match status" value="1"/>
</dbReference>
<dbReference type="Gene3D" id="2.160.20.10">
    <property type="entry name" value="Single-stranded right-handed beta-helix, Pectin lyase-like"/>
    <property type="match status" value="1"/>
</dbReference>
<evidence type="ECO:0000256" key="3">
    <source>
        <dbReference type="SAM" id="MobiDB-lite"/>
    </source>
</evidence>
<protein>
    <recommendedName>
        <fullName evidence="5">Pectate lyase domain-containing protein</fullName>
    </recommendedName>
</protein>
<accession>A0AA37HWY7</accession>
<feature type="chain" id="PRO_5041396026" description="Pectate lyase domain-containing protein" evidence="4">
    <location>
        <begin position="20"/>
        <end position="751"/>
    </location>
</feature>
<name>A0AA37HWY7_SEGBR</name>
<dbReference type="Pfam" id="PF18283">
    <property type="entry name" value="CBM77"/>
    <property type="match status" value="1"/>
</dbReference>
<dbReference type="InterPro" id="IPR012334">
    <property type="entry name" value="Pectin_lyas_fold"/>
</dbReference>